<dbReference type="Proteomes" id="UP000613011">
    <property type="component" value="Unassembled WGS sequence"/>
</dbReference>
<dbReference type="EMBL" id="JAEQNA010000004">
    <property type="protein sequence ID" value="MBL0421372.1"/>
    <property type="molecule type" value="Genomic_DNA"/>
</dbReference>
<evidence type="ECO:0000256" key="1">
    <source>
        <dbReference type="ARBA" id="ARBA00004141"/>
    </source>
</evidence>
<feature type="domain" description="Sodium/calcium exchanger membrane region" evidence="6">
    <location>
        <begin position="206"/>
        <end position="353"/>
    </location>
</feature>
<dbReference type="Gene3D" id="1.20.1420.30">
    <property type="entry name" value="NCX, central ion-binding region"/>
    <property type="match status" value="2"/>
</dbReference>
<feature type="transmembrane region" description="Helical" evidence="5">
    <location>
        <begin position="79"/>
        <end position="102"/>
    </location>
</feature>
<evidence type="ECO:0000259" key="6">
    <source>
        <dbReference type="Pfam" id="PF01699"/>
    </source>
</evidence>
<dbReference type="InterPro" id="IPR044880">
    <property type="entry name" value="NCX_ion-bd_dom_sf"/>
</dbReference>
<feature type="domain" description="Sodium/calcium exchanger membrane region" evidence="6">
    <location>
        <begin position="17"/>
        <end position="158"/>
    </location>
</feature>
<dbReference type="RefSeq" id="WP_201684437.1">
    <property type="nucleotide sequence ID" value="NZ_JAEQNA010000004.1"/>
</dbReference>
<dbReference type="GO" id="GO:0055085">
    <property type="term" value="P:transmembrane transport"/>
    <property type="evidence" value="ECO:0007669"/>
    <property type="project" value="InterPro"/>
</dbReference>
<evidence type="ECO:0000313" key="8">
    <source>
        <dbReference type="Proteomes" id="UP000613011"/>
    </source>
</evidence>
<feature type="transmembrane region" description="Helical" evidence="5">
    <location>
        <begin position="274"/>
        <end position="292"/>
    </location>
</feature>
<comment type="caution">
    <text evidence="7">The sequence shown here is derived from an EMBL/GenBank/DDBJ whole genome shotgun (WGS) entry which is preliminary data.</text>
</comment>
<organism evidence="7 8">
    <name type="scientific">Ramlibacter aurantiacus</name>
    <dbReference type="NCBI Taxonomy" id="2801330"/>
    <lineage>
        <taxon>Bacteria</taxon>
        <taxon>Pseudomonadati</taxon>
        <taxon>Pseudomonadota</taxon>
        <taxon>Betaproteobacteria</taxon>
        <taxon>Burkholderiales</taxon>
        <taxon>Comamonadaceae</taxon>
        <taxon>Ramlibacter</taxon>
    </lineage>
</organism>
<protein>
    <submittedName>
        <fullName evidence="7">Sodium:calcium antiporter</fullName>
    </submittedName>
</protein>
<keyword evidence="4 5" id="KW-0472">Membrane</keyword>
<dbReference type="AlphaFoldDB" id="A0A937D5I9"/>
<evidence type="ECO:0000256" key="2">
    <source>
        <dbReference type="ARBA" id="ARBA00022692"/>
    </source>
</evidence>
<reference evidence="7" key="1">
    <citation type="submission" date="2021-01" db="EMBL/GenBank/DDBJ databases">
        <title>Ramlibacter sp. strain AW1 16S ribosomal RNA gene Genome sequencing and assembly.</title>
        <authorList>
            <person name="Kang M."/>
        </authorList>
    </citation>
    <scope>NUCLEOTIDE SEQUENCE</scope>
    <source>
        <strain evidence="7">AW1</strain>
    </source>
</reference>
<evidence type="ECO:0000313" key="7">
    <source>
        <dbReference type="EMBL" id="MBL0421372.1"/>
    </source>
</evidence>
<name>A0A937D5I9_9BURK</name>
<sequence>MGILLDFQGQPLWLNASVFAVAAVIVWIAGTRVAHYADALATATGVGHAAVGLVLLAGITSLPEVAVSLSSAVTDSPSLAVNNLLGSIALQIALLAVADAVFGKDALTVVAGSSVVLLQVVMNILLLTLLAVALMVGDVAFLGAGAWSWSLLGLYVFAIWKISHSQDRHAWVANMSEGQRRRREERRKWRDQQASASAEESVKSLTWKLALGGLAILVAGYVLSRTGDALARQTGLGQSFVGAVLVAISTSLPELSSVLAAVKLRRLEMAISDIFGTNLFNVGLVFVVDIAWRGGPVINELGRFSQFASLLGALLAAIYMGGLIERQDRTVLRMGTDSAAVLVAYVAGLYFLYQLR</sequence>
<dbReference type="GO" id="GO:0016020">
    <property type="term" value="C:membrane"/>
    <property type="evidence" value="ECO:0007669"/>
    <property type="project" value="UniProtKB-SubCell"/>
</dbReference>
<evidence type="ECO:0000256" key="5">
    <source>
        <dbReference type="SAM" id="Phobius"/>
    </source>
</evidence>
<feature type="transmembrane region" description="Helical" evidence="5">
    <location>
        <begin position="12"/>
        <end position="29"/>
    </location>
</feature>
<keyword evidence="2 5" id="KW-0812">Transmembrane</keyword>
<dbReference type="Pfam" id="PF01699">
    <property type="entry name" value="Na_Ca_ex"/>
    <property type="match status" value="2"/>
</dbReference>
<feature type="transmembrane region" description="Helical" evidence="5">
    <location>
        <begin position="304"/>
        <end position="324"/>
    </location>
</feature>
<proteinExistence type="predicted"/>
<comment type="subcellular location">
    <subcellularLocation>
        <location evidence="1">Membrane</location>
        <topology evidence="1">Multi-pass membrane protein</topology>
    </subcellularLocation>
</comment>
<accession>A0A937D5I9</accession>
<gene>
    <name evidence="7" type="ORF">JI739_13515</name>
</gene>
<feature type="transmembrane region" description="Helical" evidence="5">
    <location>
        <begin position="205"/>
        <end position="224"/>
    </location>
</feature>
<feature type="transmembrane region" description="Helical" evidence="5">
    <location>
        <begin position="139"/>
        <end position="160"/>
    </location>
</feature>
<dbReference type="InterPro" id="IPR004837">
    <property type="entry name" value="NaCa_Exmemb"/>
</dbReference>
<keyword evidence="3 5" id="KW-1133">Transmembrane helix</keyword>
<feature type="transmembrane region" description="Helical" evidence="5">
    <location>
        <begin position="331"/>
        <end position="353"/>
    </location>
</feature>
<keyword evidence="8" id="KW-1185">Reference proteome</keyword>
<evidence type="ECO:0000256" key="3">
    <source>
        <dbReference type="ARBA" id="ARBA00022989"/>
    </source>
</evidence>
<feature type="transmembrane region" description="Helical" evidence="5">
    <location>
        <begin position="109"/>
        <end position="133"/>
    </location>
</feature>
<evidence type="ECO:0000256" key="4">
    <source>
        <dbReference type="ARBA" id="ARBA00023136"/>
    </source>
</evidence>